<comment type="similarity">
    <text evidence="1 4">Belongs to the glycosyl hydrolase 43 family.</text>
</comment>
<sequence>MGSLKESLSVEVCDSGALEIRVADQRVSNAYRLDDRQHAAWLDLFRAIASDFGTRLPRNRERFDAPPADARIQPLLTYNIHPRIRDGYGDPAVLRTGEAWHLVATSNDAPDAFPILRSPDLKKWNLTGFVFPRGEAPSWMITAENLADYWAPELHKVGRGYLLCFTARNSDRELCIGLARADHPEGPFVADPEPLLTGGVIDPHLFVREDGSALLFWKEDSNAVWPRRLAVLLLEEPELIEHLFDNETDRRTAALCAGLWRWARTATPMEQFFSLQPLIEAVVALYVEVSARLDSHPEVIAAMRTPVFAQALSPDGRTLVGERTTVLVNDLAWEGHLIEGNYVTRQNGRYYLFYSGNDFSTPDYGIGVAIADDPLGPYVKMPEPLLHSSRDWWGPGHPSVAPGPDGVPRLFFHAFPAGTGGYKAFRALLSARLAFHPEWVEVLPPQ</sequence>
<dbReference type="EMBL" id="JBHUDY010000001">
    <property type="protein sequence ID" value="MFD1611958.1"/>
    <property type="molecule type" value="Genomic_DNA"/>
</dbReference>
<evidence type="ECO:0000256" key="4">
    <source>
        <dbReference type="RuleBase" id="RU361187"/>
    </source>
</evidence>
<protein>
    <submittedName>
        <fullName evidence="5">Glycoside hydrolase family 43 protein</fullName>
    </submittedName>
</protein>
<keyword evidence="6" id="KW-1185">Reference proteome</keyword>
<dbReference type="Pfam" id="PF04616">
    <property type="entry name" value="Glyco_hydro_43"/>
    <property type="match status" value="2"/>
</dbReference>
<evidence type="ECO:0000313" key="5">
    <source>
        <dbReference type="EMBL" id="MFD1611958.1"/>
    </source>
</evidence>
<dbReference type="InterPro" id="IPR023296">
    <property type="entry name" value="Glyco_hydro_beta-prop_sf"/>
</dbReference>
<dbReference type="InterPro" id="IPR006710">
    <property type="entry name" value="Glyco_hydro_43"/>
</dbReference>
<evidence type="ECO:0000313" key="6">
    <source>
        <dbReference type="Proteomes" id="UP001597115"/>
    </source>
</evidence>
<dbReference type="PANTHER" id="PTHR42812:SF5">
    <property type="entry name" value="ENDO-ARABINASE"/>
    <property type="match status" value="1"/>
</dbReference>
<evidence type="ECO:0000256" key="3">
    <source>
        <dbReference type="ARBA" id="ARBA00023295"/>
    </source>
</evidence>
<comment type="caution">
    <text evidence="5">The sequence shown here is derived from an EMBL/GenBank/DDBJ whole genome shotgun (WGS) entry which is preliminary data.</text>
</comment>
<accession>A0ABW4I3C4</accession>
<reference evidence="6" key="1">
    <citation type="journal article" date="2019" name="Int. J. Syst. Evol. Microbiol.">
        <title>The Global Catalogue of Microorganisms (GCM) 10K type strain sequencing project: providing services to taxonomists for standard genome sequencing and annotation.</title>
        <authorList>
            <consortium name="The Broad Institute Genomics Platform"/>
            <consortium name="The Broad Institute Genome Sequencing Center for Infectious Disease"/>
            <person name="Wu L."/>
            <person name="Ma J."/>
        </authorList>
    </citation>
    <scope>NUCLEOTIDE SEQUENCE [LARGE SCALE GENOMIC DNA]</scope>
    <source>
        <strain evidence="6">CGMCC 1.16275</strain>
    </source>
</reference>
<evidence type="ECO:0000256" key="2">
    <source>
        <dbReference type="ARBA" id="ARBA00022801"/>
    </source>
</evidence>
<dbReference type="RefSeq" id="WP_380888531.1">
    <property type="nucleotide sequence ID" value="NZ_JBHUDY010000001.1"/>
</dbReference>
<dbReference type="SUPFAM" id="SSF75005">
    <property type="entry name" value="Arabinanase/levansucrase/invertase"/>
    <property type="match status" value="1"/>
</dbReference>
<gene>
    <name evidence="5" type="ORF">ACFSCW_09110</name>
</gene>
<organism evidence="5 6">
    <name type="scientific">Sphingomonas tabacisoli</name>
    <dbReference type="NCBI Taxonomy" id="2249466"/>
    <lineage>
        <taxon>Bacteria</taxon>
        <taxon>Pseudomonadati</taxon>
        <taxon>Pseudomonadota</taxon>
        <taxon>Alphaproteobacteria</taxon>
        <taxon>Sphingomonadales</taxon>
        <taxon>Sphingomonadaceae</taxon>
        <taxon>Sphingomonas</taxon>
    </lineage>
</organism>
<dbReference type="PANTHER" id="PTHR42812">
    <property type="entry name" value="BETA-XYLOSIDASE"/>
    <property type="match status" value="1"/>
</dbReference>
<keyword evidence="2 4" id="KW-0378">Hydrolase</keyword>
<keyword evidence="3 4" id="KW-0326">Glycosidase</keyword>
<dbReference type="Proteomes" id="UP001597115">
    <property type="component" value="Unassembled WGS sequence"/>
</dbReference>
<evidence type="ECO:0000256" key="1">
    <source>
        <dbReference type="ARBA" id="ARBA00009865"/>
    </source>
</evidence>
<dbReference type="GO" id="GO:0016787">
    <property type="term" value="F:hydrolase activity"/>
    <property type="evidence" value="ECO:0007669"/>
    <property type="project" value="UniProtKB-KW"/>
</dbReference>
<dbReference type="InterPro" id="IPR051795">
    <property type="entry name" value="Glycosyl_Hydrlase_43"/>
</dbReference>
<dbReference type="CDD" id="cd08999">
    <property type="entry name" value="GH43_ABN-like"/>
    <property type="match status" value="1"/>
</dbReference>
<name>A0ABW4I3C4_9SPHN</name>
<dbReference type="Gene3D" id="2.115.10.20">
    <property type="entry name" value="Glycosyl hydrolase domain, family 43"/>
    <property type="match status" value="1"/>
</dbReference>
<proteinExistence type="inferred from homology"/>